<dbReference type="PANTHER" id="PTHR11662:SF285">
    <property type="entry name" value="HEXURONATE TRANSPORTER"/>
    <property type="match status" value="1"/>
</dbReference>
<dbReference type="Pfam" id="PF07690">
    <property type="entry name" value="MFS_1"/>
    <property type="match status" value="1"/>
</dbReference>
<dbReference type="InterPro" id="IPR020846">
    <property type="entry name" value="MFS_dom"/>
</dbReference>
<feature type="transmembrane region" description="Helical" evidence="5">
    <location>
        <begin position="355"/>
        <end position="382"/>
    </location>
</feature>
<organism evidence="7 8">
    <name type="scientific">Ilyomonas limi</name>
    <dbReference type="NCBI Taxonomy" id="2575867"/>
    <lineage>
        <taxon>Bacteria</taxon>
        <taxon>Pseudomonadati</taxon>
        <taxon>Bacteroidota</taxon>
        <taxon>Chitinophagia</taxon>
        <taxon>Chitinophagales</taxon>
        <taxon>Chitinophagaceae</taxon>
        <taxon>Ilyomonas</taxon>
    </lineage>
</organism>
<feature type="transmembrane region" description="Helical" evidence="5">
    <location>
        <begin position="258"/>
        <end position="282"/>
    </location>
</feature>
<keyword evidence="8" id="KW-1185">Reference proteome</keyword>
<dbReference type="InterPro" id="IPR050382">
    <property type="entry name" value="MFS_Na/Anion_cotransporter"/>
</dbReference>
<reference evidence="7 8" key="1">
    <citation type="submission" date="2019-05" db="EMBL/GenBank/DDBJ databases">
        <title>Panacibacter sp. strain 17mud1-8 Genome sequencing and assembly.</title>
        <authorList>
            <person name="Chhetri G."/>
        </authorList>
    </citation>
    <scope>NUCLEOTIDE SEQUENCE [LARGE SCALE GENOMIC DNA]</scope>
    <source>
        <strain evidence="7 8">17mud1-8</strain>
    </source>
</reference>
<sequence>MANATIALNNEQPLKMRWVMITFAFLATFLNYVHRLSFNYLSADGELRKLIPDDAFGYIGTAFFVAYMLSNALSGLVIDKLGTRIGYSLCMAFWTTAGLFHAFAVTPLQFGICRFLLGIGEAGNWPAALKLTSEWFPPNERSTASGIFNSGSALGAIVVPPLIAVMSSRYGWQSTFIILAVFGYLWLAVFWFAYYTPQHSVKEAKARVIPPLKLLKNRFVSRLLLAKIFIEPVWYFVTFWIGRYLVDVHHWDLKKIGWYAMLPFIMADIGNIVGGYFTQFIIKKGVPIPKARKIALGMSGVIMCAPLLLAPLLVTTPMSALIVFGLAGFGYTSYTANALALTADVVPKSAAASGWSLACIGNGIGGAIFQSLSGITLVYVTAAYNYTAAYNVLFIGFGVLSLIGLIILLFLMGPFVKSKALQDYVDAEAPVPPYALNVQA</sequence>
<dbReference type="GO" id="GO:0015134">
    <property type="term" value="F:hexuronate transmembrane transporter activity"/>
    <property type="evidence" value="ECO:0007669"/>
    <property type="project" value="TreeGrafter"/>
</dbReference>
<feature type="transmembrane region" description="Helical" evidence="5">
    <location>
        <begin position="294"/>
        <end position="314"/>
    </location>
</feature>
<evidence type="ECO:0000259" key="6">
    <source>
        <dbReference type="PROSITE" id="PS50850"/>
    </source>
</evidence>
<dbReference type="PANTHER" id="PTHR11662">
    <property type="entry name" value="SOLUTE CARRIER FAMILY 17"/>
    <property type="match status" value="1"/>
</dbReference>
<keyword evidence="3 5" id="KW-1133">Transmembrane helix</keyword>
<dbReference type="AlphaFoldDB" id="A0A4U3L414"/>
<evidence type="ECO:0000256" key="5">
    <source>
        <dbReference type="SAM" id="Phobius"/>
    </source>
</evidence>
<evidence type="ECO:0000256" key="3">
    <source>
        <dbReference type="ARBA" id="ARBA00022989"/>
    </source>
</evidence>
<accession>A0A4U3L414</accession>
<dbReference type="CDD" id="cd17319">
    <property type="entry name" value="MFS_ExuT_GudP_like"/>
    <property type="match status" value="1"/>
</dbReference>
<feature type="transmembrane region" description="Helical" evidence="5">
    <location>
        <begin position="320"/>
        <end position="343"/>
    </location>
</feature>
<evidence type="ECO:0000313" key="7">
    <source>
        <dbReference type="EMBL" id="TKK68336.1"/>
    </source>
</evidence>
<feature type="transmembrane region" description="Helical" evidence="5">
    <location>
        <begin position="223"/>
        <end position="246"/>
    </location>
</feature>
<evidence type="ECO:0000256" key="2">
    <source>
        <dbReference type="ARBA" id="ARBA00022692"/>
    </source>
</evidence>
<comment type="subcellular location">
    <subcellularLocation>
        <location evidence="1">Membrane</location>
        <topology evidence="1">Multi-pass membrane protein</topology>
    </subcellularLocation>
</comment>
<feature type="transmembrane region" description="Helical" evidence="5">
    <location>
        <begin position="55"/>
        <end position="73"/>
    </location>
</feature>
<protein>
    <submittedName>
        <fullName evidence="7">MFS transporter</fullName>
    </submittedName>
</protein>
<dbReference type="RefSeq" id="WP_137262016.1">
    <property type="nucleotide sequence ID" value="NZ_SZQL01000008.1"/>
</dbReference>
<evidence type="ECO:0000256" key="4">
    <source>
        <dbReference type="ARBA" id="ARBA00023136"/>
    </source>
</evidence>
<dbReference type="Gene3D" id="1.20.1250.20">
    <property type="entry name" value="MFS general substrate transporter like domains"/>
    <property type="match status" value="2"/>
</dbReference>
<feature type="domain" description="Major facilitator superfamily (MFS) profile" evidence="6">
    <location>
        <begin position="20"/>
        <end position="416"/>
    </location>
</feature>
<dbReference type="SUPFAM" id="SSF103473">
    <property type="entry name" value="MFS general substrate transporter"/>
    <property type="match status" value="1"/>
</dbReference>
<gene>
    <name evidence="7" type="ORF">FC093_11945</name>
</gene>
<dbReference type="EMBL" id="SZQL01000008">
    <property type="protein sequence ID" value="TKK68336.1"/>
    <property type="molecule type" value="Genomic_DNA"/>
</dbReference>
<keyword evidence="4 5" id="KW-0472">Membrane</keyword>
<feature type="transmembrane region" description="Helical" evidence="5">
    <location>
        <begin position="85"/>
        <end position="105"/>
    </location>
</feature>
<dbReference type="InterPro" id="IPR036259">
    <property type="entry name" value="MFS_trans_sf"/>
</dbReference>
<keyword evidence="2 5" id="KW-0812">Transmembrane</keyword>
<feature type="transmembrane region" description="Helical" evidence="5">
    <location>
        <begin position="388"/>
        <end position="411"/>
    </location>
</feature>
<proteinExistence type="predicted"/>
<dbReference type="GO" id="GO:0016020">
    <property type="term" value="C:membrane"/>
    <property type="evidence" value="ECO:0007669"/>
    <property type="project" value="UniProtKB-SubCell"/>
</dbReference>
<comment type="caution">
    <text evidence="7">The sequence shown here is derived from an EMBL/GenBank/DDBJ whole genome shotgun (WGS) entry which is preliminary data.</text>
</comment>
<dbReference type="PROSITE" id="PS50850">
    <property type="entry name" value="MFS"/>
    <property type="match status" value="1"/>
</dbReference>
<name>A0A4U3L414_9BACT</name>
<dbReference type="Proteomes" id="UP000305848">
    <property type="component" value="Unassembled WGS sequence"/>
</dbReference>
<dbReference type="InterPro" id="IPR011701">
    <property type="entry name" value="MFS"/>
</dbReference>
<evidence type="ECO:0000313" key="8">
    <source>
        <dbReference type="Proteomes" id="UP000305848"/>
    </source>
</evidence>
<evidence type="ECO:0000256" key="1">
    <source>
        <dbReference type="ARBA" id="ARBA00004141"/>
    </source>
</evidence>
<feature type="transmembrane region" description="Helical" evidence="5">
    <location>
        <begin position="172"/>
        <end position="195"/>
    </location>
</feature>
<dbReference type="OrthoDB" id="9781156at2"/>
<feature type="transmembrane region" description="Helical" evidence="5">
    <location>
        <begin position="16"/>
        <end position="34"/>
    </location>
</feature>